<dbReference type="Proteomes" id="UP000018201">
    <property type="component" value="Unassembled WGS sequence"/>
</dbReference>
<gene>
    <name evidence="2" type="ORF">EPH_0063540</name>
</gene>
<dbReference type="VEuPathDB" id="ToxoDB:EPH_0063540"/>
<organism evidence="2 3">
    <name type="scientific">Eimeria praecox</name>
    <dbReference type="NCBI Taxonomy" id="51316"/>
    <lineage>
        <taxon>Eukaryota</taxon>
        <taxon>Sar</taxon>
        <taxon>Alveolata</taxon>
        <taxon>Apicomplexa</taxon>
        <taxon>Conoidasida</taxon>
        <taxon>Coccidia</taxon>
        <taxon>Eucoccidiorida</taxon>
        <taxon>Eimeriorina</taxon>
        <taxon>Eimeriidae</taxon>
        <taxon>Eimeria</taxon>
    </lineage>
</organism>
<evidence type="ECO:0000313" key="3">
    <source>
        <dbReference type="Proteomes" id="UP000018201"/>
    </source>
</evidence>
<reference evidence="2" key="2">
    <citation type="submission" date="2013-10" db="EMBL/GenBank/DDBJ databases">
        <authorList>
            <person name="Aslett M."/>
        </authorList>
    </citation>
    <scope>NUCLEOTIDE SEQUENCE [LARGE SCALE GENOMIC DNA]</scope>
    <source>
        <strain evidence="2">Houghton</strain>
    </source>
</reference>
<feature type="region of interest" description="Disordered" evidence="1">
    <location>
        <begin position="46"/>
        <end position="69"/>
    </location>
</feature>
<name>U6H1R9_9EIME</name>
<protein>
    <submittedName>
        <fullName evidence="2">Uncharacterized protein</fullName>
    </submittedName>
</protein>
<sequence length="69" mass="8331">MQVHLCMQYCHQGNTSLSLYMLTFHLRILNPHVVIIPPRTEVTLRTDLQQQQQQEEEEQQQQQQQQEEQ</sequence>
<reference evidence="2" key="1">
    <citation type="submission" date="2013-10" db="EMBL/GenBank/DDBJ databases">
        <title>Genomic analysis of the causative agents of coccidiosis in chickens.</title>
        <authorList>
            <person name="Reid A.J."/>
            <person name="Blake D."/>
            <person name="Billington K."/>
            <person name="Browne H."/>
            <person name="Dunn M."/>
            <person name="Hung S."/>
            <person name="Kawahara F."/>
            <person name="Miranda-Saavedra D."/>
            <person name="Mourier T."/>
            <person name="Nagra H."/>
            <person name="Otto T.D."/>
            <person name="Rawlings N."/>
            <person name="Sanchez A."/>
            <person name="Sanders M."/>
            <person name="Subramaniam C."/>
            <person name="Tay Y."/>
            <person name="Dear P."/>
            <person name="Doerig C."/>
            <person name="Gruber A."/>
            <person name="Parkinson J."/>
            <person name="Shirley M."/>
            <person name="Wan K.L."/>
            <person name="Berriman M."/>
            <person name="Tomley F."/>
            <person name="Pain A."/>
        </authorList>
    </citation>
    <scope>NUCLEOTIDE SEQUENCE [LARGE SCALE GENOMIC DNA]</scope>
    <source>
        <strain evidence="2">Houghton</strain>
    </source>
</reference>
<dbReference type="EMBL" id="HG693812">
    <property type="protein sequence ID" value="CDI85423.1"/>
    <property type="molecule type" value="Genomic_DNA"/>
</dbReference>
<dbReference type="AlphaFoldDB" id="U6H1R9"/>
<proteinExistence type="predicted"/>
<keyword evidence="3" id="KW-1185">Reference proteome</keyword>
<evidence type="ECO:0000313" key="2">
    <source>
        <dbReference type="EMBL" id="CDI85423.1"/>
    </source>
</evidence>
<accession>U6H1R9</accession>
<feature type="compositionally biased region" description="Low complexity" evidence="1">
    <location>
        <begin position="60"/>
        <end position="69"/>
    </location>
</feature>
<evidence type="ECO:0000256" key="1">
    <source>
        <dbReference type="SAM" id="MobiDB-lite"/>
    </source>
</evidence>